<feature type="compositionally biased region" description="Basic and acidic residues" evidence="1">
    <location>
        <begin position="272"/>
        <end position="281"/>
    </location>
</feature>
<proteinExistence type="predicted"/>
<name>A0A250WXB1_9CHLO</name>
<dbReference type="OrthoDB" id="552628at2759"/>
<sequence>MKGLTGNNLSANGAKDDNLEDVAVSQSEWPYGNKFMVYNIRYAAWYLAKSIRFKNGFVQVRYCGWGAEEDELINVMSDRFDFEAGGKRKWRPIQGAAGAFSRGEVGIIPTGTLLKVFPELPPKPDGRSVKRKHLPPSVKEGPGRRATDQGQGGSSLDMVQTHDVLSSIRKFGHNFSKTTNSREASPLLRHDGEASAGREEQLLLSSFNLKNTNVSLGPEMEAVIMEADLAPNEMSRGELDKQCHVCVVKTGGDLLITDDIDGQRTVEGCSTHGRDERKQDAGVKQQVTAGRPAKRKASKPLPVRASSVRSRESSHREVGRQDCDLLHHLSQATEIASKDCDLLHHLSQATEIASKSQGIKLPAGLGRRRVLPRRSMDTYDGGGQGVNNGDRARPGAASAAVLGCPPRYPNNLASGSREPSSSSCRQSLSVERVQRNVERVLGCVDGAKYEVLHAQQSDALNEALQLAQRQQHDLLMTQQMLQDLLQMVTSPQLSAPLDPFGNVDTILRLSTSRQHIHSPQPLPTDMEASRQLCRQLDIHRAQTWLSLQAHAVALQQAIRRAQLQAAVEDAQYCALVPRTVLSGHSSAVRLGVRSYVNLPAGTLLVMPTGVHQAQDSIEAGGSATPPAPLPQTYSVLSPAVQPTMVGSAVTHFVQVPQSGSIRLPSGQPTIAGGSGAGVVPLPQSNSVLSPAVQPVMGGRTTAHVLPLPQASSIRLPAVQPALGLLRQPEGFHISPQEHHLPDSVCRQQTLPLNSQMLPAVQQQTLSLNPQMLPAAQQQTLSLNPQMLPAVQQQPLINEQFFELKQQMSQNRQEVFPIEGKGQAVEWQQQLRRGEGPGC</sequence>
<protein>
    <submittedName>
        <fullName evidence="2">Uncharacterized protein</fullName>
    </submittedName>
</protein>
<feature type="region of interest" description="Disordered" evidence="1">
    <location>
        <begin position="118"/>
        <end position="156"/>
    </location>
</feature>
<feature type="region of interest" description="Disordered" evidence="1">
    <location>
        <begin position="267"/>
        <end position="319"/>
    </location>
</feature>
<accession>A0A250WXB1</accession>
<feature type="region of interest" description="Disordered" evidence="1">
    <location>
        <begin position="374"/>
        <end position="394"/>
    </location>
</feature>
<organism evidence="2 3">
    <name type="scientific">Chlamydomonas eustigma</name>
    <dbReference type="NCBI Taxonomy" id="1157962"/>
    <lineage>
        <taxon>Eukaryota</taxon>
        <taxon>Viridiplantae</taxon>
        <taxon>Chlorophyta</taxon>
        <taxon>core chlorophytes</taxon>
        <taxon>Chlorophyceae</taxon>
        <taxon>CS clade</taxon>
        <taxon>Chlamydomonadales</taxon>
        <taxon>Chlamydomonadaceae</taxon>
        <taxon>Chlamydomonas</taxon>
    </lineage>
</organism>
<gene>
    <name evidence="2" type="ORF">CEUSTIGMA_g2869.t1</name>
</gene>
<keyword evidence="3" id="KW-1185">Reference proteome</keyword>
<dbReference type="EMBL" id="BEGY01000012">
    <property type="protein sequence ID" value="GAX75425.1"/>
    <property type="molecule type" value="Genomic_DNA"/>
</dbReference>
<feature type="compositionally biased region" description="Basic and acidic residues" evidence="1">
    <location>
        <begin position="309"/>
        <end position="319"/>
    </location>
</feature>
<comment type="caution">
    <text evidence="2">The sequence shown here is derived from an EMBL/GenBank/DDBJ whole genome shotgun (WGS) entry which is preliminary data.</text>
</comment>
<dbReference type="Proteomes" id="UP000232323">
    <property type="component" value="Unassembled WGS sequence"/>
</dbReference>
<dbReference type="AlphaFoldDB" id="A0A250WXB1"/>
<evidence type="ECO:0000313" key="3">
    <source>
        <dbReference type="Proteomes" id="UP000232323"/>
    </source>
</evidence>
<evidence type="ECO:0000313" key="2">
    <source>
        <dbReference type="EMBL" id="GAX75425.1"/>
    </source>
</evidence>
<reference evidence="2 3" key="1">
    <citation type="submission" date="2017-08" db="EMBL/GenBank/DDBJ databases">
        <title>Acidophilic green algal genome provides insights into adaptation to an acidic environment.</title>
        <authorList>
            <person name="Hirooka S."/>
            <person name="Hirose Y."/>
            <person name="Kanesaki Y."/>
            <person name="Higuchi S."/>
            <person name="Fujiwara T."/>
            <person name="Onuma R."/>
            <person name="Era A."/>
            <person name="Ohbayashi R."/>
            <person name="Uzuka A."/>
            <person name="Nozaki H."/>
            <person name="Yoshikawa H."/>
            <person name="Miyagishima S.Y."/>
        </authorList>
    </citation>
    <scope>NUCLEOTIDE SEQUENCE [LARGE SCALE GENOMIC DNA]</scope>
    <source>
        <strain evidence="2 3">NIES-2499</strain>
    </source>
</reference>
<evidence type="ECO:0000256" key="1">
    <source>
        <dbReference type="SAM" id="MobiDB-lite"/>
    </source>
</evidence>